<dbReference type="InterPro" id="IPR006342">
    <property type="entry name" value="FkbM_mtfrase"/>
</dbReference>
<name>A0A348B5L8_9CREN</name>
<reference evidence="4" key="2">
    <citation type="submission" date="2018-04" db="EMBL/GenBank/DDBJ databases">
        <title>Complete genome sequence of Sulfodiicoccus acidiphilus strain HS-1.</title>
        <authorList>
            <person name="Sakai H.D."/>
            <person name="Kurosawa N."/>
        </authorList>
    </citation>
    <scope>NUCLEOTIDE SEQUENCE [LARGE SCALE GENOMIC DNA]</scope>
    <source>
        <strain evidence="4">HS-1</strain>
    </source>
</reference>
<dbReference type="InterPro" id="IPR052514">
    <property type="entry name" value="SAM-dependent_MTase"/>
</dbReference>
<accession>A0A348B5L8</accession>
<dbReference type="InterPro" id="IPR029063">
    <property type="entry name" value="SAM-dependent_MTases_sf"/>
</dbReference>
<organism evidence="2 4">
    <name type="scientific">Sulfodiicoccus acidiphilus</name>
    <dbReference type="NCBI Taxonomy" id="1670455"/>
    <lineage>
        <taxon>Archaea</taxon>
        <taxon>Thermoproteota</taxon>
        <taxon>Thermoprotei</taxon>
        <taxon>Sulfolobales</taxon>
        <taxon>Sulfolobaceae</taxon>
        <taxon>Sulfodiicoccus</taxon>
    </lineage>
</organism>
<dbReference type="NCBIfam" id="TIGR01444">
    <property type="entry name" value="fkbM_fam"/>
    <property type="match status" value="1"/>
</dbReference>
<dbReference type="Pfam" id="PF05050">
    <property type="entry name" value="Methyltransf_21"/>
    <property type="match status" value="1"/>
</dbReference>
<reference evidence="3" key="1">
    <citation type="journal article" date="2014" name="Int. J. Syst. Evol. Microbiol.">
        <title>Complete genome sequence of Corynebacterium casei LMG S-19264T (=DSM 44701T), isolated from a smear-ripened cheese.</title>
        <authorList>
            <consortium name="US DOE Joint Genome Institute (JGI-PGF)"/>
            <person name="Walter F."/>
            <person name="Albersmeier A."/>
            <person name="Kalinowski J."/>
            <person name="Ruckert C."/>
        </authorList>
    </citation>
    <scope>NUCLEOTIDE SEQUENCE</scope>
    <source>
        <strain evidence="3">JCM 31740</strain>
    </source>
</reference>
<dbReference type="PANTHER" id="PTHR34203">
    <property type="entry name" value="METHYLTRANSFERASE, FKBM FAMILY PROTEIN"/>
    <property type="match status" value="1"/>
</dbReference>
<protein>
    <recommendedName>
        <fullName evidence="1">Methyltransferase FkbM domain-containing protein</fullName>
    </recommendedName>
</protein>
<evidence type="ECO:0000313" key="3">
    <source>
        <dbReference type="EMBL" id="GGT92896.1"/>
    </source>
</evidence>
<dbReference type="AlphaFoldDB" id="A0A348B5L8"/>
<feature type="domain" description="Methyltransferase FkbM" evidence="1">
    <location>
        <begin position="84"/>
        <end position="235"/>
    </location>
</feature>
<dbReference type="EMBL" id="BMQS01000006">
    <property type="protein sequence ID" value="GGT92896.1"/>
    <property type="molecule type" value="Genomic_DNA"/>
</dbReference>
<dbReference type="Proteomes" id="UP000616143">
    <property type="component" value="Unassembled WGS sequence"/>
</dbReference>
<evidence type="ECO:0000313" key="4">
    <source>
        <dbReference type="Proteomes" id="UP000276741"/>
    </source>
</evidence>
<dbReference type="SUPFAM" id="SSF53335">
    <property type="entry name" value="S-adenosyl-L-methionine-dependent methyltransferases"/>
    <property type="match status" value="1"/>
</dbReference>
<dbReference type="Proteomes" id="UP000276741">
    <property type="component" value="Chromosome"/>
</dbReference>
<reference evidence="2" key="3">
    <citation type="journal article" date="2019" name="BMC Res. Notes">
        <title>Complete genome sequence of the Sulfodiicoccus acidiphilus strain HS-1T, the first crenarchaeon that lacks polB3, isolated from an acidic hot spring in Ohwaku-dani, Hakone, Japan.</title>
        <authorList>
            <person name="Sakai H.D."/>
            <person name="Kurosawa N."/>
        </authorList>
    </citation>
    <scope>NUCLEOTIDE SEQUENCE</scope>
    <source>
        <strain evidence="2">HS-1</strain>
    </source>
</reference>
<proteinExistence type="predicted"/>
<evidence type="ECO:0000313" key="2">
    <source>
        <dbReference type="EMBL" id="BBD73470.1"/>
    </source>
</evidence>
<evidence type="ECO:0000259" key="1">
    <source>
        <dbReference type="Pfam" id="PF05050"/>
    </source>
</evidence>
<dbReference type="Gene3D" id="3.40.50.150">
    <property type="entry name" value="Vaccinia Virus protein VP39"/>
    <property type="match status" value="1"/>
</dbReference>
<gene>
    <name evidence="3" type="ORF">GCM10007116_08380</name>
    <name evidence="2" type="ORF">HS1genome_1859</name>
</gene>
<dbReference type="EMBL" id="AP018553">
    <property type="protein sequence ID" value="BBD73470.1"/>
    <property type="molecule type" value="Genomic_DNA"/>
</dbReference>
<keyword evidence="4" id="KW-1185">Reference proteome</keyword>
<sequence>MMERRSPFDESSRKDVLGLVLFLLQNGVRLGKDEYSWKLIDGKFVETPEGIRFGLKGVGMLAETFLSQIHFAGLDLRGKTVVTAGAYIGDTPLYFSHYGAKVYAFEPSPVSFKIAEENLSLNPSLRDRVTLRNWAIGLDGEVDFPLEEDSGGTSIFERTNSTVKVRSVSISTILKEFDLKDPYLLDLDVKGAEYYVVNDLGISNFEVLRIEYSPYLVEGATLDHLISKVREKGFKKVRVFKHNCLKFDLRDHGTLHAEK</sequence>
<dbReference type="PANTHER" id="PTHR34203:SF15">
    <property type="entry name" value="SLL1173 PROTEIN"/>
    <property type="match status" value="1"/>
</dbReference>
<reference evidence="3" key="4">
    <citation type="submission" date="2020-09" db="EMBL/GenBank/DDBJ databases">
        <authorList>
            <person name="Sun Q."/>
            <person name="Ohkuma M."/>
        </authorList>
    </citation>
    <scope>NUCLEOTIDE SEQUENCE</scope>
    <source>
        <strain evidence="3">JCM 31740</strain>
    </source>
</reference>
<dbReference type="KEGG" id="sacd:HS1genome_1859"/>